<organism evidence="1 2">
    <name type="scientific">Natronomonas aquatica</name>
    <dbReference type="NCBI Taxonomy" id="2841590"/>
    <lineage>
        <taxon>Archaea</taxon>
        <taxon>Methanobacteriati</taxon>
        <taxon>Methanobacteriota</taxon>
        <taxon>Stenosarchaea group</taxon>
        <taxon>Halobacteria</taxon>
        <taxon>Halobacteriales</taxon>
        <taxon>Natronomonadaceae</taxon>
        <taxon>Natronomonas</taxon>
    </lineage>
</organism>
<name>A0A9R1CWP3_9EURY</name>
<comment type="caution">
    <text evidence="1">The sequence shown here is derived from an EMBL/GenBank/DDBJ whole genome shotgun (WGS) entry which is preliminary data.</text>
</comment>
<reference evidence="1" key="1">
    <citation type="journal article" date="2023" name="Front. Microbiol.">
        <title>Genomic-based phylogenetic and metabolic analyses of the genus Natronomonas, and description of Natronomonas aquatica sp. nov.</title>
        <authorList>
            <person name="Garcia-Roldan A."/>
            <person name="Duran-Viseras A."/>
            <person name="de la Haba R.R."/>
            <person name="Corral P."/>
            <person name="Sanchez-Porro C."/>
            <person name="Ventosa A."/>
        </authorList>
    </citation>
    <scope>NUCLEOTIDE SEQUENCE</scope>
    <source>
        <strain evidence="1">F2-12</strain>
    </source>
</reference>
<dbReference type="AlphaFoldDB" id="A0A9R1CWP3"/>
<accession>A0A9R1CWP3</accession>
<evidence type="ECO:0000313" key="2">
    <source>
        <dbReference type="Proteomes" id="UP001139494"/>
    </source>
</evidence>
<dbReference type="EMBL" id="JAHLKM010000053">
    <property type="protein sequence ID" value="MCQ4334989.1"/>
    <property type="molecule type" value="Genomic_DNA"/>
</dbReference>
<keyword evidence="2" id="KW-1185">Reference proteome</keyword>
<dbReference type="RefSeq" id="WP_256031353.1">
    <property type="nucleotide sequence ID" value="NZ_JAHLKM010000053.1"/>
</dbReference>
<dbReference type="Proteomes" id="UP001139494">
    <property type="component" value="Unassembled WGS sequence"/>
</dbReference>
<evidence type="ECO:0000313" key="1">
    <source>
        <dbReference type="EMBL" id="MCQ4334989.1"/>
    </source>
</evidence>
<proteinExistence type="predicted"/>
<gene>
    <name evidence="1" type="ORF">KM295_16175</name>
</gene>
<protein>
    <submittedName>
        <fullName evidence="1">Uncharacterized protein</fullName>
    </submittedName>
</protein>
<sequence length="328" mass="36645">MAAVSIGAVLLSLDYLFNKELTGSAMNYQATLHMSQDIDPRTPEWILRDSKKDDEDERATLRRTNTVGVTQDRLDEHGITRDEAAFIRAVGKAMNGELDGYRLTDSMTDIKSLYDIDEEKLLEEGFLKRHTGVARRCYYSVTPAGQKAGRITKTHGFTVGDVGDDTPHRVGVELTRQYYERQSNVSRVEISPREDGSVIDLVVVDRNFNRIAILEVEAGSITADPHTDVTPASSGINDYASIRGDYRVLAESEGDSIWVVRNHEIAGTVLRALSSADEIPVDLPRDTIQGVESGRIPIDDLNERHIAPMRADGLDDIMTFQQLRRKLR</sequence>